<dbReference type="Proteomes" id="UP000437431">
    <property type="component" value="Unassembled WGS sequence"/>
</dbReference>
<dbReference type="RefSeq" id="WP_117926422.1">
    <property type="nucleotide sequence ID" value="NZ_CP096966.1"/>
</dbReference>
<evidence type="ECO:0000313" key="2">
    <source>
        <dbReference type="EMBL" id="KAB6557341.1"/>
    </source>
</evidence>
<sequence>MYEEYIKSEKTPAGKVLEHILRKAKITQKQLSIKAGVYPQRISELIKGTRDFTIQQSIAIEKALGISIEGYFYKIQANYEVYAYLTEKEQTRHPDLSKFSMALFWDTKIEKINWIKNKEWVIQRIFEYGNSQEIGEGIRFYGKETIQAVLQGTHSKWKKETRERNFKEFVQ</sequence>
<comment type="caution">
    <text evidence="2">The sequence shown here is derived from an EMBL/GenBank/DDBJ whole genome shotgun (WGS) entry which is preliminary data.</text>
</comment>
<reference evidence="3" key="2">
    <citation type="submission" date="2021-10" db="EMBL/GenBank/DDBJ databases">
        <title>Collection of gut derived symbiotic bacterial strains cultured from healthy donors.</title>
        <authorList>
            <person name="Lin H."/>
            <person name="Littmann E."/>
            <person name="Kohout C."/>
            <person name="Pamer E.G."/>
        </authorList>
    </citation>
    <scope>NUCLEOTIDE SEQUENCE</scope>
    <source>
        <strain evidence="3">DFI.1.167</strain>
    </source>
</reference>
<dbReference type="SMART" id="SM00530">
    <property type="entry name" value="HTH_XRE"/>
    <property type="match status" value="1"/>
</dbReference>
<dbReference type="Gene3D" id="1.10.260.40">
    <property type="entry name" value="lambda repressor-like DNA-binding domains"/>
    <property type="match status" value="1"/>
</dbReference>
<dbReference type="SUPFAM" id="SSF47413">
    <property type="entry name" value="lambda repressor-like DNA-binding domains"/>
    <property type="match status" value="1"/>
</dbReference>
<reference evidence="2 4" key="1">
    <citation type="journal article" date="2019" name="Nat. Med.">
        <title>A library of human gut bacterial isolates paired with longitudinal multiomics data enables mechanistic microbiome research.</title>
        <authorList>
            <person name="Poyet M."/>
            <person name="Groussin M."/>
            <person name="Gibbons S.M."/>
            <person name="Avila-Pacheco J."/>
            <person name="Jiang X."/>
            <person name="Kearney S.M."/>
            <person name="Perrotta A.R."/>
            <person name="Berdy B."/>
            <person name="Zhao S."/>
            <person name="Lieberman T.D."/>
            <person name="Swanson P.K."/>
            <person name="Smith M."/>
            <person name="Roesemann S."/>
            <person name="Alexander J.E."/>
            <person name="Rich S.A."/>
            <person name="Livny J."/>
            <person name="Vlamakis H."/>
            <person name="Clish C."/>
            <person name="Bullock K."/>
            <person name="Deik A."/>
            <person name="Scott J."/>
            <person name="Pierce K.A."/>
            <person name="Xavier R.J."/>
            <person name="Alm E.J."/>
        </authorList>
    </citation>
    <scope>NUCLEOTIDE SEQUENCE [LARGE SCALE GENOMIC DNA]</scope>
    <source>
        <strain evidence="2 4">BIOML-A111</strain>
    </source>
</reference>
<dbReference type="PROSITE" id="PS50943">
    <property type="entry name" value="HTH_CROC1"/>
    <property type="match status" value="1"/>
</dbReference>
<dbReference type="InterPro" id="IPR001387">
    <property type="entry name" value="Cro/C1-type_HTH"/>
</dbReference>
<evidence type="ECO:0000313" key="3">
    <source>
        <dbReference type="EMBL" id="MCB7283599.1"/>
    </source>
</evidence>
<dbReference type="CDD" id="cd00093">
    <property type="entry name" value="HTH_XRE"/>
    <property type="match status" value="1"/>
</dbReference>
<dbReference type="EMBL" id="WDAY01000049">
    <property type="protein sequence ID" value="KAB6557341.1"/>
    <property type="molecule type" value="Genomic_DNA"/>
</dbReference>
<dbReference type="AlphaFoldDB" id="A0A397WEK3"/>
<feature type="domain" description="HTH cro/C1-type" evidence="1">
    <location>
        <begin position="17"/>
        <end position="71"/>
    </location>
</feature>
<name>A0A397WEK3_PHOVU</name>
<accession>A0A397WEK3</accession>
<evidence type="ECO:0000259" key="1">
    <source>
        <dbReference type="PROSITE" id="PS50943"/>
    </source>
</evidence>
<dbReference type="Pfam" id="PF21956">
    <property type="entry name" value="DUF6922"/>
    <property type="match status" value="1"/>
</dbReference>
<dbReference type="InterPro" id="IPR010982">
    <property type="entry name" value="Lambda_DNA-bd_dom_sf"/>
</dbReference>
<proteinExistence type="predicted"/>
<dbReference type="EMBL" id="JAJCQG010000125">
    <property type="protein sequence ID" value="MCB7283599.1"/>
    <property type="molecule type" value="Genomic_DNA"/>
</dbReference>
<dbReference type="Pfam" id="PF01381">
    <property type="entry name" value="HTH_3"/>
    <property type="match status" value="1"/>
</dbReference>
<protein>
    <submittedName>
        <fullName evidence="2">Helix-turn-helix transcriptional regulator</fullName>
    </submittedName>
</protein>
<dbReference type="Proteomes" id="UP001199363">
    <property type="component" value="Unassembled WGS sequence"/>
</dbReference>
<evidence type="ECO:0000313" key="4">
    <source>
        <dbReference type="Proteomes" id="UP000437431"/>
    </source>
</evidence>
<dbReference type="GO" id="GO:0003677">
    <property type="term" value="F:DNA binding"/>
    <property type="evidence" value="ECO:0007669"/>
    <property type="project" value="InterPro"/>
</dbReference>
<organism evidence="2 4">
    <name type="scientific">Phocaeicola vulgatus</name>
    <name type="common">Bacteroides vulgatus</name>
    <dbReference type="NCBI Taxonomy" id="821"/>
    <lineage>
        <taxon>Bacteria</taxon>
        <taxon>Pseudomonadati</taxon>
        <taxon>Bacteroidota</taxon>
        <taxon>Bacteroidia</taxon>
        <taxon>Bacteroidales</taxon>
        <taxon>Bacteroidaceae</taxon>
        <taxon>Phocaeicola</taxon>
    </lineage>
</organism>
<dbReference type="InterPro" id="IPR053830">
    <property type="entry name" value="DUF6922"/>
</dbReference>
<gene>
    <name evidence="2" type="ORF">GAY79_17910</name>
    <name evidence="3" type="ORF">LI282_21565</name>
</gene>